<comment type="caution">
    <text evidence="1">The sequence shown here is derived from an EMBL/GenBank/DDBJ whole genome shotgun (WGS) entry which is preliminary data.</text>
</comment>
<dbReference type="PANTHER" id="PTHR31094">
    <property type="entry name" value="RIKEN CDNA 2310061I04 GENE"/>
    <property type="match status" value="1"/>
</dbReference>
<keyword evidence="2" id="KW-1185">Reference proteome</keyword>
<dbReference type="Proteomes" id="UP001381693">
    <property type="component" value="Unassembled WGS sequence"/>
</dbReference>
<accession>A0AAN8WYK7</accession>
<sequence>MSACLRCMKLGVGGRIAGNNSSRLIAGVSETPRTTPCVRNAAVPSPCISQSFEIERSNSPHQSNIGIITDQQKLHSERSPFTDPDVLLPEEIEVLRWLQGRHGEPCEDELTKSLKLPQVTVGNLHCYDQLGLILCPSVESPEDIQVTGTEVITTHGSKTSIHKFRLPPSALWYLRGAHQEGSDLVYPMIYSQLENKAIENVIHPTSNEDEEISHHTKESNPKAWQPKFHYYDMTVFMKDICKEHEDNIHCSITDSGPPKPDKLDPTGKPSIEQLSHVYDVLAETLPKLFKEPINYRIYHQQIVFENRIRGKVTVGLLPYVRQVMLLRTVGHLKFSYIKFEILKITKHPEDGTVRIRWQIQGLSVLKAMFQFWKFKLWNWKSLSEQMESWYDGYSTFYVGGDGLVHKHVADSMMPDKEQTVVEKGPLAAKLAVLLGLVHRPNLGDASTSLPFDLGSLSAMHKEDEEIYSQLMLPLERIQ</sequence>
<dbReference type="AlphaFoldDB" id="A0AAN8WYK7"/>
<proteinExistence type="predicted"/>
<dbReference type="PANTHER" id="PTHR31094:SF2">
    <property type="entry name" value="RIKEN CDNA 2310061I04 GENE"/>
    <property type="match status" value="1"/>
</dbReference>
<name>A0AAN8WYK7_HALRR</name>
<dbReference type="Pfam" id="PF10184">
    <property type="entry name" value="DUF2358"/>
    <property type="match status" value="1"/>
</dbReference>
<organism evidence="1 2">
    <name type="scientific">Halocaridina rubra</name>
    <name type="common">Hawaiian red shrimp</name>
    <dbReference type="NCBI Taxonomy" id="373956"/>
    <lineage>
        <taxon>Eukaryota</taxon>
        <taxon>Metazoa</taxon>
        <taxon>Ecdysozoa</taxon>
        <taxon>Arthropoda</taxon>
        <taxon>Crustacea</taxon>
        <taxon>Multicrustacea</taxon>
        <taxon>Malacostraca</taxon>
        <taxon>Eumalacostraca</taxon>
        <taxon>Eucarida</taxon>
        <taxon>Decapoda</taxon>
        <taxon>Pleocyemata</taxon>
        <taxon>Caridea</taxon>
        <taxon>Atyoidea</taxon>
        <taxon>Atyidae</taxon>
        <taxon>Halocaridina</taxon>
    </lineage>
</organism>
<protein>
    <recommendedName>
        <fullName evidence="3">EOG090X09QP</fullName>
    </recommendedName>
</protein>
<reference evidence="1 2" key="1">
    <citation type="submission" date="2023-11" db="EMBL/GenBank/DDBJ databases">
        <title>Halocaridina rubra genome assembly.</title>
        <authorList>
            <person name="Smith C."/>
        </authorList>
    </citation>
    <scope>NUCLEOTIDE SEQUENCE [LARGE SCALE GENOMIC DNA]</scope>
    <source>
        <strain evidence="1">EP-1</strain>
        <tissue evidence="1">Whole</tissue>
    </source>
</reference>
<dbReference type="InterPro" id="IPR018790">
    <property type="entry name" value="DUF2358"/>
</dbReference>
<dbReference type="EMBL" id="JAXCGZ010011610">
    <property type="protein sequence ID" value="KAK7074412.1"/>
    <property type="molecule type" value="Genomic_DNA"/>
</dbReference>
<evidence type="ECO:0000313" key="1">
    <source>
        <dbReference type="EMBL" id="KAK7074412.1"/>
    </source>
</evidence>
<evidence type="ECO:0000313" key="2">
    <source>
        <dbReference type="Proteomes" id="UP001381693"/>
    </source>
</evidence>
<gene>
    <name evidence="1" type="ORF">SK128_024189</name>
</gene>
<evidence type="ECO:0008006" key="3">
    <source>
        <dbReference type="Google" id="ProtNLM"/>
    </source>
</evidence>